<evidence type="ECO:0000256" key="7">
    <source>
        <dbReference type="ARBA" id="ARBA00023277"/>
    </source>
</evidence>
<evidence type="ECO:0000256" key="4">
    <source>
        <dbReference type="ARBA" id="ARBA00006171"/>
    </source>
</evidence>
<dbReference type="PANTHER" id="PTHR43434:SF1">
    <property type="entry name" value="PHOSPHOGLYCOLATE PHOSPHATASE"/>
    <property type="match status" value="1"/>
</dbReference>
<dbReference type="SUPFAM" id="SSF56784">
    <property type="entry name" value="HAD-like"/>
    <property type="match status" value="1"/>
</dbReference>
<evidence type="ECO:0000256" key="1">
    <source>
        <dbReference type="ARBA" id="ARBA00000830"/>
    </source>
</evidence>
<dbReference type="EMBL" id="FNBM01000013">
    <property type="protein sequence ID" value="SDG53233.1"/>
    <property type="molecule type" value="Genomic_DNA"/>
</dbReference>
<reference evidence="8 9" key="1">
    <citation type="submission" date="2016-10" db="EMBL/GenBank/DDBJ databases">
        <authorList>
            <person name="de Groot N.N."/>
        </authorList>
    </citation>
    <scope>NUCLEOTIDE SEQUENCE [LARGE SCALE GENOMIC DNA]</scope>
    <source>
        <strain evidence="8 9">LMG 25475</strain>
    </source>
</reference>
<evidence type="ECO:0000313" key="8">
    <source>
        <dbReference type="EMBL" id="SDG53233.1"/>
    </source>
</evidence>
<gene>
    <name evidence="8" type="ORF">SAMN05216381_4229</name>
</gene>
<proteinExistence type="inferred from homology"/>
<sequence>MKIIFDLDGTLICSKKRLYELFCDLVNNRQLDFNAYWELKFSGCSNQDIIRDKFQYSQDRVDNFVACWMGDIEDNHYLAMDTPIVGLAGFLDRASSNHKLYVCTARQSAEQVKKQLQRLAILDFLEGVFVTEQKSSKAELLLESGIVFSKRDWFVGDTGHDIKTGKEIGTQTCAVLSGFMSEVALKCYNPDIIINDVTLFDI</sequence>
<dbReference type="InterPro" id="IPR023198">
    <property type="entry name" value="PGP-like_dom2"/>
</dbReference>
<dbReference type="GO" id="GO:0005829">
    <property type="term" value="C:cytosol"/>
    <property type="evidence" value="ECO:0007669"/>
    <property type="project" value="TreeGrafter"/>
</dbReference>
<dbReference type="Pfam" id="PF13419">
    <property type="entry name" value="HAD_2"/>
    <property type="match status" value="1"/>
</dbReference>
<comment type="cofactor">
    <cofactor evidence="2">
        <name>Mg(2+)</name>
        <dbReference type="ChEBI" id="CHEBI:18420"/>
    </cofactor>
</comment>
<accession>A0A1G7V0B4</accession>
<dbReference type="Gene3D" id="1.10.150.240">
    <property type="entry name" value="Putative phosphatase, domain 2"/>
    <property type="match status" value="1"/>
</dbReference>
<keyword evidence="7" id="KW-0119">Carbohydrate metabolism</keyword>
<evidence type="ECO:0000256" key="2">
    <source>
        <dbReference type="ARBA" id="ARBA00001946"/>
    </source>
</evidence>
<keyword evidence="6" id="KW-0479">Metal-binding</keyword>
<dbReference type="GO" id="GO:0006281">
    <property type="term" value="P:DNA repair"/>
    <property type="evidence" value="ECO:0007669"/>
    <property type="project" value="TreeGrafter"/>
</dbReference>
<dbReference type="Gene3D" id="3.40.50.1000">
    <property type="entry name" value="HAD superfamily/HAD-like"/>
    <property type="match status" value="1"/>
</dbReference>
<evidence type="ECO:0000256" key="6">
    <source>
        <dbReference type="ARBA" id="ARBA00022723"/>
    </source>
</evidence>
<dbReference type="EC" id="3.1.3.18" evidence="5"/>
<organism evidence="8 9">
    <name type="scientific">Phytopseudomonas seleniipraecipitans</name>
    <dbReference type="NCBI Taxonomy" id="640205"/>
    <lineage>
        <taxon>Bacteria</taxon>
        <taxon>Pseudomonadati</taxon>
        <taxon>Pseudomonadota</taxon>
        <taxon>Gammaproteobacteria</taxon>
        <taxon>Pseudomonadales</taxon>
        <taxon>Pseudomonadaceae</taxon>
        <taxon>Phytopseudomonas</taxon>
    </lineage>
</organism>
<protein>
    <recommendedName>
        <fullName evidence="5">phosphoglycolate phosphatase</fullName>
        <ecNumber evidence="5">3.1.3.18</ecNumber>
    </recommendedName>
</protein>
<dbReference type="InterPro" id="IPR036412">
    <property type="entry name" value="HAD-like_sf"/>
</dbReference>
<comment type="catalytic activity">
    <reaction evidence="1">
        <text>2-phosphoglycolate + H2O = glycolate + phosphate</text>
        <dbReference type="Rhea" id="RHEA:14369"/>
        <dbReference type="ChEBI" id="CHEBI:15377"/>
        <dbReference type="ChEBI" id="CHEBI:29805"/>
        <dbReference type="ChEBI" id="CHEBI:43474"/>
        <dbReference type="ChEBI" id="CHEBI:58033"/>
        <dbReference type="EC" id="3.1.3.18"/>
    </reaction>
</comment>
<dbReference type="SFLD" id="SFLDS00003">
    <property type="entry name" value="Haloacid_Dehalogenase"/>
    <property type="match status" value="1"/>
</dbReference>
<dbReference type="STRING" id="640205.SAMN05216381_4229"/>
<dbReference type="InterPro" id="IPR050155">
    <property type="entry name" value="HAD-like_hydrolase_sf"/>
</dbReference>
<evidence type="ECO:0000256" key="3">
    <source>
        <dbReference type="ARBA" id="ARBA00004818"/>
    </source>
</evidence>
<dbReference type="AlphaFoldDB" id="A0A1G7V0B4"/>
<comment type="similarity">
    <text evidence="4">Belongs to the HAD-like hydrolase superfamily. CbbY/CbbZ/Gph/YieH family.</text>
</comment>
<dbReference type="InterPro" id="IPR041492">
    <property type="entry name" value="HAD_2"/>
</dbReference>
<dbReference type="PANTHER" id="PTHR43434">
    <property type="entry name" value="PHOSPHOGLYCOLATE PHOSPHATASE"/>
    <property type="match status" value="1"/>
</dbReference>
<dbReference type="InterPro" id="IPR023214">
    <property type="entry name" value="HAD_sf"/>
</dbReference>
<name>A0A1G7V0B4_9GAMM</name>
<dbReference type="GO" id="GO:0008967">
    <property type="term" value="F:phosphoglycolate phosphatase activity"/>
    <property type="evidence" value="ECO:0007669"/>
    <property type="project" value="UniProtKB-EC"/>
</dbReference>
<dbReference type="SFLD" id="SFLDG01129">
    <property type="entry name" value="C1.5:_HAD__Beta-PGM__Phosphata"/>
    <property type="match status" value="1"/>
</dbReference>
<evidence type="ECO:0000256" key="5">
    <source>
        <dbReference type="ARBA" id="ARBA00013078"/>
    </source>
</evidence>
<dbReference type="Proteomes" id="UP000243378">
    <property type="component" value="Unassembled WGS sequence"/>
</dbReference>
<dbReference type="RefSeq" id="WP_092371949.1">
    <property type="nucleotide sequence ID" value="NZ_FNBM01000013.1"/>
</dbReference>
<evidence type="ECO:0000313" key="9">
    <source>
        <dbReference type="Proteomes" id="UP000243378"/>
    </source>
</evidence>
<dbReference type="GO" id="GO:0046872">
    <property type="term" value="F:metal ion binding"/>
    <property type="evidence" value="ECO:0007669"/>
    <property type="project" value="UniProtKB-KW"/>
</dbReference>
<dbReference type="OrthoDB" id="9800058at2"/>
<comment type="pathway">
    <text evidence="3">Organic acid metabolism; glycolate biosynthesis; glycolate from 2-phosphoglycolate: step 1/1.</text>
</comment>